<name>A0A4Q1ZZY3_9LACO</name>
<keyword evidence="1" id="KW-0255">Endonuclease</keyword>
<dbReference type="GO" id="GO:0004519">
    <property type="term" value="F:endonuclease activity"/>
    <property type="evidence" value="ECO:0007669"/>
    <property type="project" value="UniProtKB-KW"/>
</dbReference>
<keyword evidence="1" id="KW-0378">Hydrolase</keyword>
<dbReference type="EMBL" id="QZFR01000150">
    <property type="protein sequence ID" value="RXV61751.1"/>
    <property type="molecule type" value="Genomic_DNA"/>
</dbReference>
<evidence type="ECO:0000313" key="1">
    <source>
        <dbReference type="EMBL" id="RXV61751.1"/>
    </source>
</evidence>
<gene>
    <name evidence="1" type="ORF">D6C19_11430</name>
</gene>
<dbReference type="AlphaFoldDB" id="A0A4Q1ZZY3"/>
<reference evidence="1 2" key="1">
    <citation type="submission" date="2018-09" db="EMBL/GenBank/DDBJ databases">
        <title>Murine metabolic-syndrome-specific gut microbial biobank.</title>
        <authorList>
            <person name="Liu C."/>
        </authorList>
    </citation>
    <scope>NUCLEOTIDE SEQUENCE [LARGE SCALE GENOMIC DNA]</scope>
    <source>
        <strain evidence="1 2">C-30</strain>
    </source>
</reference>
<evidence type="ECO:0000313" key="2">
    <source>
        <dbReference type="Proteomes" id="UP000289316"/>
    </source>
</evidence>
<protein>
    <submittedName>
        <fullName evidence="1">Restriction endonuclease subunit S</fullName>
    </submittedName>
</protein>
<organism evidence="1 2">
    <name type="scientific">Ligilactobacillus murinus</name>
    <dbReference type="NCBI Taxonomy" id="1622"/>
    <lineage>
        <taxon>Bacteria</taxon>
        <taxon>Bacillati</taxon>
        <taxon>Bacillota</taxon>
        <taxon>Bacilli</taxon>
        <taxon>Lactobacillales</taxon>
        <taxon>Lactobacillaceae</taxon>
        <taxon>Ligilactobacillus</taxon>
    </lineage>
</organism>
<comment type="caution">
    <text evidence="1">The sequence shown here is derived from an EMBL/GenBank/DDBJ whole genome shotgun (WGS) entry which is preliminary data.</text>
</comment>
<dbReference type="Proteomes" id="UP000289316">
    <property type="component" value="Unassembled WGS sequence"/>
</dbReference>
<proteinExistence type="predicted"/>
<keyword evidence="1" id="KW-0540">Nuclease</keyword>
<feature type="non-terminal residue" evidence="1">
    <location>
        <position position="40"/>
    </location>
</feature>
<accession>A0A4Q1ZZY3</accession>
<sequence length="40" mass="4714">MYEEGKIKKKDLVETELVKDGDNAYYQNLPDSWEIVPLKN</sequence>